<reference evidence="4 5" key="1">
    <citation type="submission" date="2020-08" db="EMBL/GenBank/DDBJ databases">
        <title>Genomic Encyclopedia of Type Strains, Phase IV (KMG-IV): sequencing the most valuable type-strain genomes for metagenomic binning, comparative biology and taxonomic classification.</title>
        <authorList>
            <person name="Goeker M."/>
        </authorList>
    </citation>
    <scope>NUCLEOTIDE SEQUENCE [LARGE SCALE GENOMIC DNA]</scope>
    <source>
        <strain evidence="4 5">DSM 27471</strain>
    </source>
</reference>
<name>A0A7W5DQQ6_9PORP</name>
<feature type="domain" description="Glycosyl transferase family 1" evidence="2">
    <location>
        <begin position="199"/>
        <end position="349"/>
    </location>
</feature>
<dbReference type="RefSeq" id="WP_183413106.1">
    <property type="nucleotide sequence ID" value="NZ_JACHYB010000001.1"/>
</dbReference>
<dbReference type="InterPro" id="IPR001296">
    <property type="entry name" value="Glyco_trans_1"/>
</dbReference>
<keyword evidence="1 4" id="KW-0808">Transferase</keyword>
<protein>
    <submittedName>
        <fullName evidence="4">Glycosyltransferase involved in cell wall biosynthesis</fullName>
    </submittedName>
</protein>
<dbReference type="Proteomes" id="UP000544222">
    <property type="component" value="Unassembled WGS sequence"/>
</dbReference>
<evidence type="ECO:0000259" key="2">
    <source>
        <dbReference type="Pfam" id="PF00534"/>
    </source>
</evidence>
<sequence length="373" mass="42337">MMIIGFDAKRAFWNRRGLGNYSRDLIRLMQQYFPDNQYVLFTPKRKNAPFNPDSQGAVSVQPSALIDRMMPSLWRSLTMNRDIRRQHVDIYHGLSQELPFGIHAAAVKTVVTIHDAIFIRYPELYDSVYRTVFTQKNRYSCHVSDRIVAISEQTKHDCIEFFGADEDKIDVVYQGCSSVFRDTVTADEINQVRHKYGLPKQFLLSVGAIERRKNMGIILDAIYKGNIDMPLVIVGGKTAYFAELAKKIASYSLQNRVLFLHQAAFADFPAIYHAASCMIYPSLFEGFGLPILEALCTELPVITSKGGCFDETGGDAAFYIDPLNVDELVDAIQQVLSDSILQKDMKKKGLHHAELFTDEHVAHNMMQVYSKLV</sequence>
<dbReference type="SUPFAM" id="SSF53756">
    <property type="entry name" value="UDP-Glycosyltransferase/glycogen phosphorylase"/>
    <property type="match status" value="1"/>
</dbReference>
<dbReference type="PANTHER" id="PTHR46401">
    <property type="entry name" value="GLYCOSYLTRANSFERASE WBBK-RELATED"/>
    <property type="match status" value="1"/>
</dbReference>
<comment type="caution">
    <text evidence="4">The sequence shown here is derived from an EMBL/GenBank/DDBJ whole genome shotgun (WGS) entry which is preliminary data.</text>
</comment>
<gene>
    <name evidence="4" type="ORF">FHX64_001497</name>
</gene>
<keyword evidence="5" id="KW-1185">Reference proteome</keyword>
<evidence type="ECO:0000313" key="5">
    <source>
        <dbReference type="Proteomes" id="UP000544222"/>
    </source>
</evidence>
<evidence type="ECO:0000313" key="4">
    <source>
        <dbReference type="EMBL" id="MBB3187334.1"/>
    </source>
</evidence>
<evidence type="ECO:0000259" key="3">
    <source>
        <dbReference type="Pfam" id="PF13439"/>
    </source>
</evidence>
<dbReference type="Pfam" id="PF13439">
    <property type="entry name" value="Glyco_transf_4"/>
    <property type="match status" value="1"/>
</dbReference>
<dbReference type="AlphaFoldDB" id="A0A7W5DQQ6"/>
<dbReference type="PANTHER" id="PTHR46401:SF2">
    <property type="entry name" value="GLYCOSYLTRANSFERASE WBBK-RELATED"/>
    <property type="match status" value="1"/>
</dbReference>
<proteinExistence type="predicted"/>
<organism evidence="4 5">
    <name type="scientific">Microbacter margulisiae</name>
    <dbReference type="NCBI Taxonomy" id="1350067"/>
    <lineage>
        <taxon>Bacteria</taxon>
        <taxon>Pseudomonadati</taxon>
        <taxon>Bacteroidota</taxon>
        <taxon>Bacteroidia</taxon>
        <taxon>Bacteroidales</taxon>
        <taxon>Porphyromonadaceae</taxon>
        <taxon>Microbacter</taxon>
    </lineage>
</organism>
<dbReference type="CDD" id="cd03809">
    <property type="entry name" value="GT4_MtfB-like"/>
    <property type="match status" value="1"/>
</dbReference>
<dbReference type="EMBL" id="JACHYB010000001">
    <property type="protein sequence ID" value="MBB3187334.1"/>
    <property type="molecule type" value="Genomic_DNA"/>
</dbReference>
<dbReference type="GO" id="GO:0016757">
    <property type="term" value="F:glycosyltransferase activity"/>
    <property type="evidence" value="ECO:0007669"/>
    <property type="project" value="InterPro"/>
</dbReference>
<dbReference type="GO" id="GO:0009103">
    <property type="term" value="P:lipopolysaccharide biosynthetic process"/>
    <property type="evidence" value="ECO:0007669"/>
    <property type="project" value="TreeGrafter"/>
</dbReference>
<dbReference type="Pfam" id="PF00534">
    <property type="entry name" value="Glycos_transf_1"/>
    <property type="match status" value="1"/>
</dbReference>
<dbReference type="Gene3D" id="3.40.50.2000">
    <property type="entry name" value="Glycogen Phosphorylase B"/>
    <property type="match status" value="2"/>
</dbReference>
<feature type="domain" description="Glycosyltransferase subfamily 4-like N-terminal" evidence="3">
    <location>
        <begin position="17"/>
        <end position="175"/>
    </location>
</feature>
<evidence type="ECO:0000256" key="1">
    <source>
        <dbReference type="ARBA" id="ARBA00022679"/>
    </source>
</evidence>
<accession>A0A7W5DQQ6</accession>
<dbReference type="InterPro" id="IPR028098">
    <property type="entry name" value="Glyco_trans_4-like_N"/>
</dbReference>